<evidence type="ECO:0000259" key="6">
    <source>
        <dbReference type="Pfam" id="PF06271"/>
    </source>
</evidence>
<organism evidence="7 8">
    <name type="scientific">Corynebacterium ammoniagenes</name>
    <name type="common">Brevibacterium ammoniagenes</name>
    <dbReference type="NCBI Taxonomy" id="1697"/>
    <lineage>
        <taxon>Bacteria</taxon>
        <taxon>Bacillati</taxon>
        <taxon>Actinomycetota</taxon>
        <taxon>Actinomycetes</taxon>
        <taxon>Mycobacteriales</taxon>
        <taxon>Corynebacteriaceae</taxon>
        <taxon>Corynebacterium</taxon>
    </lineage>
</organism>
<accession>A0AAV5G2M5</accession>
<dbReference type="InterPro" id="IPR010432">
    <property type="entry name" value="RDD"/>
</dbReference>
<protein>
    <recommendedName>
        <fullName evidence="6">RDD domain-containing protein</fullName>
    </recommendedName>
</protein>
<evidence type="ECO:0000256" key="1">
    <source>
        <dbReference type="ARBA" id="ARBA00004141"/>
    </source>
</evidence>
<comment type="caution">
    <text evidence="7">The sequence shown here is derived from an EMBL/GenBank/DDBJ whole genome shotgun (WGS) entry which is preliminary data.</text>
</comment>
<feature type="transmembrane region" description="Helical" evidence="5">
    <location>
        <begin position="12"/>
        <end position="33"/>
    </location>
</feature>
<feature type="domain" description="RDD" evidence="6">
    <location>
        <begin position="8"/>
        <end position="136"/>
    </location>
</feature>
<evidence type="ECO:0000256" key="5">
    <source>
        <dbReference type="SAM" id="Phobius"/>
    </source>
</evidence>
<reference evidence="7" key="1">
    <citation type="submission" date="2021-12" db="EMBL/GenBank/DDBJ databases">
        <title>Draft genome sequence of Corynebacterium ammoniagenes strain T-723.</title>
        <authorList>
            <person name="Matsuzawa M."/>
            <person name="Hiratani M."/>
            <person name="Abe I."/>
            <person name="Tsuji Y."/>
            <person name="Nakamura J."/>
        </authorList>
    </citation>
    <scope>NUCLEOTIDE SEQUENCE</scope>
    <source>
        <strain evidence="7">T-723</strain>
    </source>
</reference>
<evidence type="ECO:0000256" key="4">
    <source>
        <dbReference type="ARBA" id="ARBA00023136"/>
    </source>
</evidence>
<dbReference type="Pfam" id="PF06271">
    <property type="entry name" value="RDD"/>
    <property type="match status" value="1"/>
</dbReference>
<keyword evidence="3 5" id="KW-1133">Transmembrane helix</keyword>
<proteinExistence type="predicted"/>
<dbReference type="Proteomes" id="UP001054925">
    <property type="component" value="Unassembled WGS sequence"/>
</dbReference>
<evidence type="ECO:0000313" key="7">
    <source>
        <dbReference type="EMBL" id="GJN42984.1"/>
    </source>
</evidence>
<evidence type="ECO:0000313" key="8">
    <source>
        <dbReference type="Proteomes" id="UP001054925"/>
    </source>
</evidence>
<keyword evidence="2 5" id="KW-0812">Transmembrane</keyword>
<dbReference type="AlphaFoldDB" id="A0AAV5G2M5"/>
<keyword evidence="4 5" id="KW-0472">Membrane</keyword>
<dbReference type="EMBL" id="BQKK01000002">
    <property type="protein sequence ID" value="GJN42984.1"/>
    <property type="molecule type" value="Genomic_DNA"/>
</dbReference>
<gene>
    <name evidence="7" type="ORF">CAT723_14630</name>
</gene>
<evidence type="ECO:0000256" key="3">
    <source>
        <dbReference type="ARBA" id="ARBA00022989"/>
    </source>
</evidence>
<name>A0AAV5G2M5_CORAM</name>
<sequence length="152" mass="16978">MRYRLSVLVRRAIGFWIDGFAVGAVILIAQWLINLAADAPLTGEAASIYQIWAFSLVFFFYRVIVEGRWNTSLGKWSLGLDIISITPGYRSAAIRNSWVLITLLAAFGVPYVEPIIFLVFGISMLGLAQHPFDVLAKTMVERPVVDNSTRAR</sequence>
<feature type="transmembrane region" description="Helical" evidence="5">
    <location>
        <begin position="98"/>
        <end position="125"/>
    </location>
</feature>
<dbReference type="RefSeq" id="WP_003848918.1">
    <property type="nucleotide sequence ID" value="NZ_BQKK01000002.1"/>
</dbReference>
<dbReference type="GO" id="GO:0016020">
    <property type="term" value="C:membrane"/>
    <property type="evidence" value="ECO:0007669"/>
    <property type="project" value="UniProtKB-SubCell"/>
</dbReference>
<feature type="transmembrane region" description="Helical" evidence="5">
    <location>
        <begin position="45"/>
        <end position="65"/>
    </location>
</feature>
<comment type="subcellular location">
    <subcellularLocation>
        <location evidence="1">Membrane</location>
        <topology evidence="1">Multi-pass membrane protein</topology>
    </subcellularLocation>
</comment>
<evidence type="ECO:0000256" key="2">
    <source>
        <dbReference type="ARBA" id="ARBA00022692"/>
    </source>
</evidence>